<gene>
    <name evidence="7" type="primary">aroK</name>
    <name evidence="8" type="ORF">HJ588_18575</name>
</gene>
<dbReference type="Proteomes" id="UP000557772">
    <property type="component" value="Unassembled WGS sequence"/>
</dbReference>
<comment type="function">
    <text evidence="7">Catalyzes the specific phosphorylation of the 3-hydroxyl group of shikimic acid using ATP as a cosubstrate.</text>
</comment>
<evidence type="ECO:0000256" key="1">
    <source>
        <dbReference type="ARBA" id="ARBA00022605"/>
    </source>
</evidence>
<comment type="pathway">
    <text evidence="7">Metabolic intermediate biosynthesis; chorismate biosynthesis; chorismate from D-erythrose 4-phosphate and phosphoenolpyruvate: step 5/7.</text>
</comment>
<dbReference type="GO" id="GO:0009423">
    <property type="term" value="P:chorismate biosynthetic process"/>
    <property type="evidence" value="ECO:0007669"/>
    <property type="project" value="UniProtKB-UniRule"/>
</dbReference>
<keyword evidence="3 7" id="KW-0547">Nucleotide-binding</keyword>
<organism evidence="8 9">
    <name type="scientific">Flexivirga aerilata</name>
    <dbReference type="NCBI Taxonomy" id="1656889"/>
    <lineage>
        <taxon>Bacteria</taxon>
        <taxon>Bacillati</taxon>
        <taxon>Actinomycetota</taxon>
        <taxon>Actinomycetes</taxon>
        <taxon>Micrococcales</taxon>
        <taxon>Dermacoccaceae</taxon>
        <taxon>Flexivirga</taxon>
    </lineage>
</organism>
<feature type="binding site" evidence="7">
    <location>
        <position position="43"/>
    </location>
    <ligand>
        <name>substrate</name>
    </ligand>
</feature>
<comment type="subunit">
    <text evidence="7">Monomer.</text>
</comment>
<dbReference type="InterPro" id="IPR000623">
    <property type="entry name" value="Shikimate_kinase/TSH1"/>
</dbReference>
<dbReference type="GO" id="GO:0009073">
    <property type="term" value="P:aromatic amino acid family biosynthetic process"/>
    <property type="evidence" value="ECO:0007669"/>
    <property type="project" value="UniProtKB-KW"/>
</dbReference>
<dbReference type="GO" id="GO:0005829">
    <property type="term" value="C:cytosol"/>
    <property type="evidence" value="ECO:0007669"/>
    <property type="project" value="TreeGrafter"/>
</dbReference>
<comment type="caution">
    <text evidence="8">The sequence shown here is derived from an EMBL/GenBank/DDBJ whole genome shotgun (WGS) entry which is preliminary data.</text>
</comment>
<reference evidence="8 9" key="1">
    <citation type="submission" date="2020-05" db="EMBL/GenBank/DDBJ databases">
        <title>Flexivirga sp. ID2601S isolated from air conditioner.</title>
        <authorList>
            <person name="Kim D.H."/>
        </authorList>
    </citation>
    <scope>NUCLEOTIDE SEQUENCE [LARGE SCALE GENOMIC DNA]</scope>
    <source>
        <strain evidence="8 9">ID2601S</strain>
    </source>
</reference>
<dbReference type="AlphaFoldDB" id="A0A849APK1"/>
<keyword evidence="2 7" id="KW-0808">Transferase</keyword>
<dbReference type="CDD" id="cd00464">
    <property type="entry name" value="SK"/>
    <property type="match status" value="1"/>
</dbReference>
<keyword evidence="9" id="KW-1185">Reference proteome</keyword>
<evidence type="ECO:0000256" key="2">
    <source>
        <dbReference type="ARBA" id="ARBA00022679"/>
    </source>
</evidence>
<sequence length="176" mass="18147">MSAGVPGASAGPTVVLIGPPGAGKTTVGELVAAALGVPFTDTDRMVEDEQQTTISDLFVERGEAEFRRLEADAVARALAAPGVVAVGGGAPMTDSTARLLEDAPVIFLSVAIADAAGRIGFSGARPLLAVNPRATWTKLMDQRRPTYERLATWVVDTAGRVPEDISAEVVGLVNHG</sequence>
<comment type="cofactor">
    <cofactor evidence="7">
        <name>Mg(2+)</name>
        <dbReference type="ChEBI" id="CHEBI:18420"/>
    </cofactor>
    <text evidence="7">Binds 1 Mg(2+) ion per subunit.</text>
</comment>
<evidence type="ECO:0000256" key="5">
    <source>
        <dbReference type="ARBA" id="ARBA00022840"/>
    </source>
</evidence>
<evidence type="ECO:0000256" key="4">
    <source>
        <dbReference type="ARBA" id="ARBA00022777"/>
    </source>
</evidence>
<keyword evidence="7" id="KW-0479">Metal-binding</keyword>
<dbReference type="GO" id="GO:0004765">
    <property type="term" value="F:shikimate kinase activity"/>
    <property type="evidence" value="ECO:0007669"/>
    <property type="project" value="UniProtKB-UniRule"/>
</dbReference>
<accession>A0A849APK1</accession>
<dbReference type="PANTHER" id="PTHR21087:SF16">
    <property type="entry name" value="SHIKIMATE KINASE 1, CHLOROPLASTIC"/>
    <property type="match status" value="1"/>
</dbReference>
<dbReference type="InterPro" id="IPR027417">
    <property type="entry name" value="P-loop_NTPase"/>
</dbReference>
<feature type="binding site" evidence="7">
    <location>
        <position position="143"/>
    </location>
    <ligand>
        <name>substrate</name>
    </ligand>
</feature>
<keyword evidence="7" id="KW-0460">Magnesium</keyword>
<dbReference type="GO" id="GO:0000287">
    <property type="term" value="F:magnesium ion binding"/>
    <property type="evidence" value="ECO:0007669"/>
    <property type="project" value="UniProtKB-UniRule"/>
</dbReference>
<dbReference type="Gene3D" id="3.40.50.300">
    <property type="entry name" value="P-loop containing nucleotide triphosphate hydrolases"/>
    <property type="match status" value="1"/>
</dbReference>
<feature type="binding site" evidence="7">
    <location>
        <position position="88"/>
    </location>
    <ligand>
        <name>substrate</name>
    </ligand>
</feature>
<feature type="binding site" evidence="7">
    <location>
        <position position="67"/>
    </location>
    <ligand>
        <name>substrate</name>
    </ligand>
</feature>
<dbReference type="SUPFAM" id="SSF52540">
    <property type="entry name" value="P-loop containing nucleoside triphosphate hydrolases"/>
    <property type="match status" value="1"/>
</dbReference>
<comment type="similarity">
    <text evidence="7">Belongs to the shikimate kinase family.</text>
</comment>
<keyword evidence="7" id="KW-0963">Cytoplasm</keyword>
<feature type="binding site" evidence="7">
    <location>
        <position position="125"/>
    </location>
    <ligand>
        <name>ATP</name>
        <dbReference type="ChEBI" id="CHEBI:30616"/>
    </ligand>
</feature>
<dbReference type="UniPathway" id="UPA00053">
    <property type="reaction ID" value="UER00088"/>
</dbReference>
<feature type="binding site" evidence="7">
    <location>
        <position position="160"/>
    </location>
    <ligand>
        <name>ATP</name>
        <dbReference type="ChEBI" id="CHEBI:30616"/>
    </ligand>
</feature>
<dbReference type="EMBL" id="JABENB010000003">
    <property type="protein sequence ID" value="NNG41268.1"/>
    <property type="molecule type" value="Genomic_DNA"/>
</dbReference>
<dbReference type="GO" id="GO:0005524">
    <property type="term" value="F:ATP binding"/>
    <property type="evidence" value="ECO:0007669"/>
    <property type="project" value="UniProtKB-UniRule"/>
</dbReference>
<dbReference type="GO" id="GO:0008652">
    <property type="term" value="P:amino acid biosynthetic process"/>
    <property type="evidence" value="ECO:0007669"/>
    <property type="project" value="UniProtKB-KW"/>
</dbReference>
<comment type="catalytic activity">
    <reaction evidence="7">
        <text>shikimate + ATP = 3-phosphoshikimate + ADP + H(+)</text>
        <dbReference type="Rhea" id="RHEA:13121"/>
        <dbReference type="ChEBI" id="CHEBI:15378"/>
        <dbReference type="ChEBI" id="CHEBI:30616"/>
        <dbReference type="ChEBI" id="CHEBI:36208"/>
        <dbReference type="ChEBI" id="CHEBI:145989"/>
        <dbReference type="ChEBI" id="CHEBI:456216"/>
        <dbReference type="EC" id="2.7.1.71"/>
    </reaction>
</comment>
<dbReference type="PANTHER" id="PTHR21087">
    <property type="entry name" value="SHIKIMATE KINASE"/>
    <property type="match status" value="1"/>
</dbReference>
<dbReference type="HAMAP" id="MF_00109">
    <property type="entry name" value="Shikimate_kinase"/>
    <property type="match status" value="1"/>
</dbReference>
<keyword evidence="6 7" id="KW-0057">Aromatic amino acid biosynthesis</keyword>
<evidence type="ECO:0000313" key="8">
    <source>
        <dbReference type="EMBL" id="NNG41268.1"/>
    </source>
</evidence>
<name>A0A849APK1_9MICO</name>
<evidence type="ECO:0000313" key="9">
    <source>
        <dbReference type="Proteomes" id="UP000557772"/>
    </source>
</evidence>
<evidence type="ECO:0000256" key="7">
    <source>
        <dbReference type="HAMAP-Rule" id="MF_00109"/>
    </source>
</evidence>
<evidence type="ECO:0000256" key="6">
    <source>
        <dbReference type="ARBA" id="ARBA00023141"/>
    </source>
</evidence>
<dbReference type="PRINTS" id="PR01100">
    <property type="entry name" value="SHIKIMTKNASE"/>
</dbReference>
<feature type="binding site" evidence="7">
    <location>
        <position position="25"/>
    </location>
    <ligand>
        <name>Mg(2+)</name>
        <dbReference type="ChEBI" id="CHEBI:18420"/>
    </ligand>
</feature>
<comment type="subcellular location">
    <subcellularLocation>
        <location evidence="7">Cytoplasm</location>
    </subcellularLocation>
</comment>
<evidence type="ECO:0000256" key="3">
    <source>
        <dbReference type="ARBA" id="ARBA00022741"/>
    </source>
</evidence>
<dbReference type="EC" id="2.7.1.71" evidence="7"/>
<keyword evidence="4 7" id="KW-0418">Kinase</keyword>
<keyword evidence="1 7" id="KW-0028">Amino-acid biosynthesis</keyword>
<keyword evidence="5 7" id="KW-0067">ATP-binding</keyword>
<dbReference type="RefSeq" id="WP_171158420.1">
    <property type="nucleotide sequence ID" value="NZ_JABENB010000003.1"/>
</dbReference>
<protein>
    <recommendedName>
        <fullName evidence="7">Shikimate kinase</fullName>
        <shortName evidence="7">SK</shortName>
        <ecNumber evidence="7">2.7.1.71</ecNumber>
    </recommendedName>
</protein>
<feature type="binding site" evidence="7">
    <location>
        <begin position="21"/>
        <end position="26"/>
    </location>
    <ligand>
        <name>ATP</name>
        <dbReference type="ChEBI" id="CHEBI:30616"/>
    </ligand>
</feature>
<dbReference type="Pfam" id="PF01202">
    <property type="entry name" value="SKI"/>
    <property type="match status" value="1"/>
</dbReference>
<proteinExistence type="inferred from homology"/>
<dbReference type="InterPro" id="IPR031322">
    <property type="entry name" value="Shikimate/glucono_kinase"/>
</dbReference>